<sequence>MNSNACPGTYISDIFKYISHYRRKGHQIGRKIGDMLEVLTMAAMKEDPEIWSKLVIEPKLEGFSGAGHKVEFAVYNEHPGNGELPPIDQLLAFIECKKVGVEQTVNGTFKRNFGQGKNHVAYGKNINFSMNPRWAAERVDFSVVFSSEPEPGISVSQNGKTILNAALENEHRFIFGLTVDAEPFFLNNNQSLREIKPSVGASKILEIMSINEDGVVALLNDCLTGPQTPEKAKQASFVALDLRKGRFGQFDKRDNESDLVSVLVMTEISHWEEKSRNMVRACIDHNLVVRDEIIVFAFEKFEQAFGDSFLEQITKEKLGTDLAVTQLCKEIVNHFDLKIFTDLDTGKEQTIRYGNGSVIVD</sequence>
<dbReference type="Proteomes" id="UP000184211">
    <property type="component" value="Unassembled WGS sequence"/>
</dbReference>
<dbReference type="RefSeq" id="WP_165610500.1">
    <property type="nucleotide sequence ID" value="NZ_FQWM01000002.1"/>
</dbReference>
<dbReference type="AlphaFoldDB" id="A0A1M5PJ73"/>
<proteinExistence type="predicted"/>
<protein>
    <submittedName>
        <fullName evidence="1">Uncharacterized protein</fullName>
    </submittedName>
</protein>
<name>A0A1M5PJ73_9RHOB</name>
<dbReference type="EMBL" id="FQWM01000002">
    <property type="protein sequence ID" value="SHH01866.1"/>
    <property type="molecule type" value="Genomic_DNA"/>
</dbReference>
<evidence type="ECO:0000313" key="2">
    <source>
        <dbReference type="Proteomes" id="UP000184211"/>
    </source>
</evidence>
<reference evidence="2" key="1">
    <citation type="submission" date="2016-11" db="EMBL/GenBank/DDBJ databases">
        <authorList>
            <person name="Varghese N."/>
            <person name="Submissions S."/>
        </authorList>
    </citation>
    <scope>NUCLEOTIDE SEQUENCE [LARGE SCALE GENOMIC DNA]</scope>
    <source>
        <strain evidence="2">DSM 28223</strain>
    </source>
</reference>
<keyword evidence="2" id="KW-1185">Reference proteome</keyword>
<organism evidence="1 2">
    <name type="scientific">Cognatishimia maritima</name>
    <dbReference type="NCBI Taxonomy" id="870908"/>
    <lineage>
        <taxon>Bacteria</taxon>
        <taxon>Pseudomonadati</taxon>
        <taxon>Pseudomonadota</taxon>
        <taxon>Alphaproteobacteria</taxon>
        <taxon>Rhodobacterales</taxon>
        <taxon>Paracoccaceae</taxon>
        <taxon>Cognatishimia</taxon>
    </lineage>
</organism>
<evidence type="ECO:0000313" key="1">
    <source>
        <dbReference type="EMBL" id="SHH01866.1"/>
    </source>
</evidence>
<accession>A0A1M5PJ73</accession>
<gene>
    <name evidence="1" type="ORF">SAMN04488044_1841</name>
</gene>